<dbReference type="GO" id="GO:0009086">
    <property type="term" value="P:methionine biosynthetic process"/>
    <property type="evidence" value="ECO:0007669"/>
    <property type="project" value="TreeGrafter"/>
</dbReference>
<evidence type="ECO:0000313" key="6">
    <source>
        <dbReference type="Proteomes" id="UP000250579"/>
    </source>
</evidence>
<dbReference type="PANTHER" id="PTHR32268:SF11">
    <property type="entry name" value="HOMOSERINE O-ACETYLTRANSFERASE"/>
    <property type="match status" value="1"/>
</dbReference>
<proteinExistence type="predicted"/>
<dbReference type="RefSeq" id="WP_208693931.1">
    <property type="nucleotide sequence ID" value="NZ_CP022198.1"/>
</dbReference>
<evidence type="ECO:0000256" key="1">
    <source>
        <dbReference type="ARBA" id="ARBA00022605"/>
    </source>
</evidence>
<dbReference type="SUPFAM" id="SSF53474">
    <property type="entry name" value="alpha/beta-Hydrolases"/>
    <property type="match status" value="1"/>
</dbReference>
<keyword evidence="2" id="KW-0808">Transferase</keyword>
<evidence type="ECO:0000313" key="5">
    <source>
        <dbReference type="EMBL" id="AXA65369.1"/>
    </source>
</evidence>
<dbReference type="InterPro" id="IPR000073">
    <property type="entry name" value="AB_hydrolase_1"/>
</dbReference>
<dbReference type="PANTHER" id="PTHR32268">
    <property type="entry name" value="HOMOSERINE O-ACETYLTRANSFERASE"/>
    <property type="match status" value="1"/>
</dbReference>
<dbReference type="InterPro" id="IPR029058">
    <property type="entry name" value="AB_hydrolase_fold"/>
</dbReference>
<dbReference type="Pfam" id="PF00561">
    <property type="entry name" value="Abhydrolase_1"/>
    <property type="match status" value="1"/>
</dbReference>
<reference evidence="5 6" key="1">
    <citation type="submission" date="2017-06" db="EMBL/GenBank/DDBJ databases">
        <title>Evolution towards high GC content and high-temperature stress adaptation in endophytic Pseudomonas oryzihabitans impacted its plant-growth promoting traits.</title>
        <authorList>
            <person name="Nascimento F.X."/>
        </authorList>
    </citation>
    <scope>NUCLEOTIDE SEQUENCE [LARGE SCALE GENOMIC DNA]</scope>
    <source>
        <strain evidence="5 6">MS8</strain>
    </source>
</reference>
<keyword evidence="3" id="KW-0732">Signal</keyword>
<dbReference type="Proteomes" id="UP000250579">
    <property type="component" value="Chromosome"/>
</dbReference>
<dbReference type="GO" id="GO:0009092">
    <property type="term" value="P:homoserine metabolic process"/>
    <property type="evidence" value="ECO:0007669"/>
    <property type="project" value="TreeGrafter"/>
</dbReference>
<dbReference type="InterPro" id="IPR008220">
    <property type="entry name" value="HAT_MetX-like"/>
</dbReference>
<dbReference type="AlphaFoldDB" id="A0A2Z5A5G3"/>
<feature type="signal peptide" evidence="3">
    <location>
        <begin position="1"/>
        <end position="31"/>
    </location>
</feature>
<dbReference type="GO" id="GO:0004414">
    <property type="term" value="F:homoserine O-acetyltransferase activity"/>
    <property type="evidence" value="ECO:0007669"/>
    <property type="project" value="TreeGrafter"/>
</dbReference>
<dbReference type="Gene3D" id="3.40.50.1820">
    <property type="entry name" value="alpha/beta hydrolase"/>
    <property type="match status" value="1"/>
</dbReference>
<keyword evidence="1" id="KW-0028">Amino-acid biosynthesis</keyword>
<evidence type="ECO:0000259" key="4">
    <source>
        <dbReference type="Pfam" id="PF00561"/>
    </source>
</evidence>
<feature type="domain" description="AB hydrolase-1" evidence="4">
    <location>
        <begin position="71"/>
        <end position="332"/>
    </location>
</feature>
<name>A0A2Z5A5G3_9PSED</name>
<sequence>MNSIFTVRRATAILYSAIAFLLLLTTLGVKADEPPKPVEGDFVVPRFTFHTGQTLDDFRLHYLTLGKRGNPVVLVLHGTGQQAAAMLSKDVGGQLFGPGQPLDASKFFIVIPDAIGTGSSTKPSDGLRAAFPHYNYADMVQAHYLLLTQGLGIEHLRLIIGNSMGGMQTWLWGGLHPGFADGLVPMAAQPTEMAGRNWIMRRMLVESIRQDPAWNQGNYQSQPPSLRLAKTMFEFATSGGTLNYQEIAGTHAQADALVDKRLAASVAVDANDFIYQWDSSADYNAEPGLSKIKVPVLAINAADDERNPPETGLMQAALKQVPSARYLLIPGSADTRGHGTTGLARLYAAELAQFVAKLPSVPAGR</sequence>
<feature type="chain" id="PRO_5016355004" description="AB hydrolase-1 domain-containing protein" evidence="3">
    <location>
        <begin position="32"/>
        <end position="365"/>
    </location>
</feature>
<evidence type="ECO:0000256" key="2">
    <source>
        <dbReference type="ARBA" id="ARBA00022679"/>
    </source>
</evidence>
<organism evidence="5 6">
    <name type="scientific">Pseudomonas oryzihabitans</name>
    <dbReference type="NCBI Taxonomy" id="47885"/>
    <lineage>
        <taxon>Bacteria</taxon>
        <taxon>Pseudomonadati</taxon>
        <taxon>Pseudomonadota</taxon>
        <taxon>Gammaproteobacteria</taxon>
        <taxon>Pseudomonadales</taxon>
        <taxon>Pseudomonadaceae</taxon>
        <taxon>Pseudomonas</taxon>
    </lineage>
</organism>
<evidence type="ECO:0000256" key="3">
    <source>
        <dbReference type="SAM" id="SignalP"/>
    </source>
</evidence>
<gene>
    <name evidence="5" type="ORF">CE139_05945</name>
</gene>
<dbReference type="NCBIfam" id="NF005071">
    <property type="entry name" value="PRK06489.1"/>
    <property type="match status" value="1"/>
</dbReference>
<dbReference type="EMBL" id="CP022198">
    <property type="protein sequence ID" value="AXA65369.1"/>
    <property type="molecule type" value="Genomic_DNA"/>
</dbReference>
<protein>
    <recommendedName>
        <fullName evidence="4">AB hydrolase-1 domain-containing protein</fullName>
    </recommendedName>
</protein>
<accession>A0A2Z5A5G3</accession>